<dbReference type="AlphaFoldDB" id="A0A1L9V9K6"/>
<dbReference type="Proteomes" id="UP000184300">
    <property type="component" value="Unassembled WGS sequence"/>
</dbReference>
<dbReference type="RefSeq" id="XP_022397334.1">
    <property type="nucleotide sequence ID" value="XM_022547444.1"/>
</dbReference>
<dbReference type="VEuPathDB" id="FungiDB:ASPGLDRAFT_51049"/>
<dbReference type="PROSITE" id="PS51257">
    <property type="entry name" value="PROKAR_LIPOPROTEIN"/>
    <property type="match status" value="1"/>
</dbReference>
<accession>A0A1L9V9K6</accession>
<evidence type="ECO:0000313" key="1">
    <source>
        <dbReference type="EMBL" id="OJJ80636.1"/>
    </source>
</evidence>
<name>A0A1L9V9K6_ASPGL</name>
<dbReference type="GeneID" id="34463705"/>
<evidence type="ECO:0000313" key="2">
    <source>
        <dbReference type="Proteomes" id="UP000184300"/>
    </source>
</evidence>
<protein>
    <submittedName>
        <fullName evidence="1">Uncharacterized protein</fullName>
    </submittedName>
</protein>
<keyword evidence="2" id="KW-1185">Reference proteome</keyword>
<organism evidence="1 2">
    <name type="scientific">Aspergillus glaucus CBS 516.65</name>
    <dbReference type="NCBI Taxonomy" id="1160497"/>
    <lineage>
        <taxon>Eukaryota</taxon>
        <taxon>Fungi</taxon>
        <taxon>Dikarya</taxon>
        <taxon>Ascomycota</taxon>
        <taxon>Pezizomycotina</taxon>
        <taxon>Eurotiomycetes</taxon>
        <taxon>Eurotiomycetidae</taxon>
        <taxon>Eurotiales</taxon>
        <taxon>Aspergillaceae</taxon>
        <taxon>Aspergillus</taxon>
        <taxon>Aspergillus subgen. Aspergillus</taxon>
    </lineage>
</organism>
<sequence>MTRCFKPLQHHIHDVYGWSTAVMGCPERETGQSRSNPPFLYFHGNRLRDSLRVRNQFGATIH</sequence>
<gene>
    <name evidence="1" type="ORF">ASPGLDRAFT_51049</name>
</gene>
<proteinExistence type="predicted"/>
<dbReference type="EMBL" id="KV878909">
    <property type="protein sequence ID" value="OJJ80636.1"/>
    <property type="molecule type" value="Genomic_DNA"/>
</dbReference>
<reference evidence="2" key="1">
    <citation type="journal article" date="2017" name="Genome Biol.">
        <title>Comparative genomics reveals high biological diversity and specific adaptations in the industrially and medically important fungal genus Aspergillus.</title>
        <authorList>
            <person name="de Vries R.P."/>
            <person name="Riley R."/>
            <person name="Wiebenga A."/>
            <person name="Aguilar-Osorio G."/>
            <person name="Amillis S."/>
            <person name="Uchima C.A."/>
            <person name="Anderluh G."/>
            <person name="Asadollahi M."/>
            <person name="Askin M."/>
            <person name="Barry K."/>
            <person name="Battaglia E."/>
            <person name="Bayram O."/>
            <person name="Benocci T."/>
            <person name="Braus-Stromeyer S.A."/>
            <person name="Caldana C."/>
            <person name="Canovas D."/>
            <person name="Cerqueira G.C."/>
            <person name="Chen F."/>
            <person name="Chen W."/>
            <person name="Choi C."/>
            <person name="Clum A."/>
            <person name="Dos Santos R.A."/>
            <person name="Damasio A.R."/>
            <person name="Diallinas G."/>
            <person name="Emri T."/>
            <person name="Fekete E."/>
            <person name="Flipphi M."/>
            <person name="Freyberg S."/>
            <person name="Gallo A."/>
            <person name="Gournas C."/>
            <person name="Habgood R."/>
            <person name="Hainaut M."/>
            <person name="Harispe M.L."/>
            <person name="Henrissat B."/>
            <person name="Hilden K.S."/>
            <person name="Hope R."/>
            <person name="Hossain A."/>
            <person name="Karabika E."/>
            <person name="Karaffa L."/>
            <person name="Karanyi Z."/>
            <person name="Krasevec N."/>
            <person name="Kuo A."/>
            <person name="Kusch H."/>
            <person name="LaButti K."/>
            <person name="Lagendijk E.L."/>
            <person name="Lapidus A."/>
            <person name="Levasseur A."/>
            <person name="Lindquist E."/>
            <person name="Lipzen A."/>
            <person name="Logrieco A.F."/>
            <person name="MacCabe A."/>
            <person name="Maekelae M.R."/>
            <person name="Malavazi I."/>
            <person name="Melin P."/>
            <person name="Meyer V."/>
            <person name="Mielnichuk N."/>
            <person name="Miskei M."/>
            <person name="Molnar A.P."/>
            <person name="Mule G."/>
            <person name="Ngan C.Y."/>
            <person name="Orejas M."/>
            <person name="Orosz E."/>
            <person name="Ouedraogo J.P."/>
            <person name="Overkamp K.M."/>
            <person name="Park H.-S."/>
            <person name="Perrone G."/>
            <person name="Piumi F."/>
            <person name="Punt P.J."/>
            <person name="Ram A.F."/>
            <person name="Ramon A."/>
            <person name="Rauscher S."/>
            <person name="Record E."/>
            <person name="Riano-Pachon D.M."/>
            <person name="Robert V."/>
            <person name="Roehrig J."/>
            <person name="Ruller R."/>
            <person name="Salamov A."/>
            <person name="Salih N.S."/>
            <person name="Samson R.A."/>
            <person name="Sandor E."/>
            <person name="Sanguinetti M."/>
            <person name="Schuetze T."/>
            <person name="Sepcic K."/>
            <person name="Shelest E."/>
            <person name="Sherlock G."/>
            <person name="Sophianopoulou V."/>
            <person name="Squina F.M."/>
            <person name="Sun H."/>
            <person name="Susca A."/>
            <person name="Todd R.B."/>
            <person name="Tsang A."/>
            <person name="Unkles S.E."/>
            <person name="van de Wiele N."/>
            <person name="van Rossen-Uffink D."/>
            <person name="Oliveira J.V."/>
            <person name="Vesth T.C."/>
            <person name="Visser J."/>
            <person name="Yu J.-H."/>
            <person name="Zhou M."/>
            <person name="Andersen M.R."/>
            <person name="Archer D.B."/>
            <person name="Baker S.E."/>
            <person name="Benoit I."/>
            <person name="Brakhage A.A."/>
            <person name="Braus G.H."/>
            <person name="Fischer R."/>
            <person name="Frisvad J.C."/>
            <person name="Goldman G.H."/>
            <person name="Houbraken J."/>
            <person name="Oakley B."/>
            <person name="Pocsi I."/>
            <person name="Scazzocchio C."/>
            <person name="Seiboth B."/>
            <person name="vanKuyk P.A."/>
            <person name="Wortman J."/>
            <person name="Dyer P.S."/>
            <person name="Grigoriev I.V."/>
        </authorList>
    </citation>
    <scope>NUCLEOTIDE SEQUENCE [LARGE SCALE GENOMIC DNA]</scope>
    <source>
        <strain evidence="2">CBS 516.65</strain>
    </source>
</reference>